<protein>
    <recommendedName>
        <fullName evidence="2">DNA2/NAM7 helicase-like C-terminal domain-containing protein</fullName>
    </recommendedName>
</protein>
<keyword evidence="4" id="KW-1185">Reference proteome</keyword>
<dbReference type="PANTHER" id="PTHR10887">
    <property type="entry name" value="DNA2/NAM7 HELICASE FAMILY"/>
    <property type="match status" value="1"/>
</dbReference>
<feature type="compositionally biased region" description="Basic and acidic residues" evidence="1">
    <location>
        <begin position="15"/>
        <end position="32"/>
    </location>
</feature>
<accession>V5G6L0</accession>
<feature type="domain" description="DNA2/NAM7 helicase-like C-terminal" evidence="2">
    <location>
        <begin position="62"/>
        <end position="151"/>
    </location>
</feature>
<dbReference type="AlphaFoldDB" id="V5G6L0"/>
<dbReference type="Gene3D" id="3.40.50.300">
    <property type="entry name" value="P-loop containing nucleotide triphosphate hydrolases"/>
    <property type="match status" value="1"/>
</dbReference>
<name>V5G6L0_BYSSN</name>
<feature type="region of interest" description="Disordered" evidence="1">
    <location>
        <begin position="1"/>
        <end position="32"/>
    </location>
</feature>
<gene>
    <name evidence="3" type="ORF">PVAR5_5148</name>
</gene>
<dbReference type="InterPro" id="IPR045055">
    <property type="entry name" value="DNA2/NAM7-like"/>
</dbReference>
<dbReference type="Proteomes" id="UP000018001">
    <property type="component" value="Unassembled WGS sequence"/>
</dbReference>
<evidence type="ECO:0000256" key="1">
    <source>
        <dbReference type="SAM" id="MobiDB-lite"/>
    </source>
</evidence>
<sequence length="199" mass="22298">MDNFLSAEKDEELEEHPALKSDDKDEDKSAESDTRELMNIYSSTGLSPTWTQHTTLVSCPAVYLTVMVLYSEQRSRYIRSLIALASEKGMRWSDMVKVATVDSMQGHESECVILGWVVTESNTASELGFTTDNSRCNVALTRAKQCLIVISSGGMCTSDFSQKQDRAIDGDEIKKPAEIVTHWNHLCRRGVIYEVDADF</sequence>
<dbReference type="InParanoid" id="V5G6L0"/>
<evidence type="ECO:0000313" key="4">
    <source>
        <dbReference type="Proteomes" id="UP000018001"/>
    </source>
</evidence>
<evidence type="ECO:0000313" key="3">
    <source>
        <dbReference type="EMBL" id="GAD96492.1"/>
    </source>
</evidence>
<proteinExistence type="predicted"/>
<comment type="caution">
    <text evidence="3">The sequence shown here is derived from an EMBL/GenBank/DDBJ whole genome shotgun (WGS) entry which is preliminary data.</text>
</comment>
<dbReference type="OrthoDB" id="4526869at2759"/>
<dbReference type="Pfam" id="PF13087">
    <property type="entry name" value="AAA_12"/>
    <property type="match status" value="1"/>
</dbReference>
<dbReference type="HOGENOM" id="CLU_1372012_0_0_1"/>
<organism evidence="3 4">
    <name type="scientific">Byssochlamys spectabilis (strain No. 5 / NBRC 109023)</name>
    <name type="common">Paecilomyces variotii</name>
    <dbReference type="NCBI Taxonomy" id="1356009"/>
    <lineage>
        <taxon>Eukaryota</taxon>
        <taxon>Fungi</taxon>
        <taxon>Dikarya</taxon>
        <taxon>Ascomycota</taxon>
        <taxon>Pezizomycotina</taxon>
        <taxon>Eurotiomycetes</taxon>
        <taxon>Eurotiomycetidae</taxon>
        <taxon>Eurotiales</taxon>
        <taxon>Thermoascaceae</taxon>
        <taxon>Paecilomyces</taxon>
    </lineage>
</organism>
<dbReference type="PANTHER" id="PTHR10887:SF495">
    <property type="entry name" value="HELICASE SENATAXIN ISOFORM X1-RELATED"/>
    <property type="match status" value="1"/>
</dbReference>
<dbReference type="InterPro" id="IPR041679">
    <property type="entry name" value="DNA2/NAM7-like_C"/>
</dbReference>
<dbReference type="InterPro" id="IPR027417">
    <property type="entry name" value="P-loop_NTPase"/>
</dbReference>
<evidence type="ECO:0000259" key="2">
    <source>
        <dbReference type="Pfam" id="PF13087"/>
    </source>
</evidence>
<reference evidence="4" key="1">
    <citation type="journal article" date="2014" name="Genome Announc.">
        <title>Draft genome sequence of the formaldehyde-resistant fungus Byssochlamys spectabilis No. 5 (anamorph Paecilomyces variotii No. 5) (NBRC109023).</title>
        <authorList>
            <person name="Oka T."/>
            <person name="Ekino K."/>
            <person name="Fukuda K."/>
            <person name="Nomura Y."/>
        </authorList>
    </citation>
    <scope>NUCLEOTIDE SEQUENCE [LARGE SCALE GENOMIC DNA]</scope>
    <source>
        <strain evidence="4">No. 5 / NBRC 109023</strain>
    </source>
</reference>
<dbReference type="EMBL" id="BAUL01000167">
    <property type="protein sequence ID" value="GAD96492.1"/>
    <property type="molecule type" value="Genomic_DNA"/>
</dbReference>